<reference evidence="2 3" key="1">
    <citation type="submission" date="2015-10" db="EMBL/GenBank/DDBJ databases">
        <title>Draft genome sequence of Novosphingobium fuchskuhlense DSM 25065 isolated from a surface water sample of the southwest basin of Lake Grosse Fuchskuhle.</title>
        <authorList>
            <person name="Ruckert C."/>
            <person name="Winkler A."/>
            <person name="Glaeser J."/>
            <person name="Grossart H.-P."/>
            <person name="Kalinowski J."/>
            <person name="Glaeser S."/>
        </authorList>
    </citation>
    <scope>NUCLEOTIDE SEQUENCE [LARGE SCALE GENOMIC DNA]</scope>
    <source>
        <strain evidence="2 3">FNE08-7</strain>
    </source>
</reference>
<evidence type="ECO:0000313" key="2">
    <source>
        <dbReference type="EMBL" id="KUR72591.1"/>
    </source>
</evidence>
<comment type="caution">
    <text evidence="2">The sequence shown here is derived from an EMBL/GenBank/DDBJ whole genome shotgun (WGS) entry which is preliminary data.</text>
</comment>
<organism evidence="2 3">
    <name type="scientific">Novosphingobium fuchskuhlense</name>
    <dbReference type="NCBI Taxonomy" id="1117702"/>
    <lineage>
        <taxon>Bacteria</taxon>
        <taxon>Pseudomonadati</taxon>
        <taxon>Pseudomonadota</taxon>
        <taxon>Alphaproteobacteria</taxon>
        <taxon>Sphingomonadales</taxon>
        <taxon>Sphingomonadaceae</taxon>
        <taxon>Novosphingobium</taxon>
    </lineage>
</organism>
<dbReference type="STRING" id="1117702.AQZ52_04935"/>
<dbReference type="InterPro" id="IPR005198">
    <property type="entry name" value="Glyco_hydro_76"/>
</dbReference>
<dbReference type="GO" id="GO:0005975">
    <property type="term" value="P:carbohydrate metabolic process"/>
    <property type="evidence" value="ECO:0007669"/>
    <property type="project" value="InterPro"/>
</dbReference>
<gene>
    <name evidence="2" type="ORF">AQZ52_04935</name>
</gene>
<dbReference type="PANTHER" id="PTHR47791:SF3">
    <property type="entry name" value="MEIOTICALLY UP-REGULATED GENE 191 PROTEIN"/>
    <property type="match status" value="1"/>
</dbReference>
<keyword evidence="1" id="KW-0732">Signal</keyword>
<name>A0A117UXC4_9SPHN</name>
<dbReference type="OrthoDB" id="2505409at2"/>
<feature type="signal peptide" evidence="1">
    <location>
        <begin position="1"/>
        <end position="20"/>
    </location>
</feature>
<keyword evidence="2" id="KW-0378">Hydrolase</keyword>
<dbReference type="AlphaFoldDB" id="A0A117UXC4"/>
<proteinExistence type="predicted"/>
<feature type="chain" id="PRO_5007157063" evidence="1">
    <location>
        <begin position="21"/>
        <end position="345"/>
    </location>
</feature>
<dbReference type="Pfam" id="PF03663">
    <property type="entry name" value="Glyco_hydro_76"/>
    <property type="match status" value="1"/>
</dbReference>
<dbReference type="Proteomes" id="UP000058012">
    <property type="component" value="Unassembled WGS sequence"/>
</dbReference>
<dbReference type="PANTHER" id="PTHR47791">
    <property type="entry name" value="MEIOTICALLY UP-REGULATED GENE 191 PROTEIN"/>
    <property type="match status" value="1"/>
</dbReference>
<dbReference type="InterPro" id="IPR053169">
    <property type="entry name" value="MUG_Protein"/>
</dbReference>
<evidence type="ECO:0000256" key="1">
    <source>
        <dbReference type="SAM" id="SignalP"/>
    </source>
</evidence>
<dbReference type="InterPro" id="IPR008928">
    <property type="entry name" value="6-hairpin_glycosidase_sf"/>
</dbReference>
<protein>
    <submittedName>
        <fullName evidence="2">Glycosyl hydrolase</fullName>
    </submittedName>
</protein>
<sequence>MVRAALAGLLFVFGSAAARAEMPLETPDWQARAGAVATYLDQTWGKPDGWKASENWQRFPIIDVLIDYQRRSGDARWHAKIAAAVRNRQGLVLNDDDLWAVITHINAWEIDHDPELLAWAAATYARIVAAHWDDHCGGGLWWDPQHSYKNAITNELLLQASTKLYRATGQAVYRDWAVRTWSWFAGSGMIGADGLVNDGLDAQCRNNGAPRWTYNQGVLLGGLNDLAAITGDGQYRTAAVRTALAATRRLVTQTGLLTEPSDALGRDGPMFKGVFALHLGHLIAGMPEGPDRAELQAWAQRNGEVVWGLSACGTGPIDGVWTGGSGQVGAAAQASGLAILLAGAP</sequence>
<dbReference type="GO" id="GO:0016787">
    <property type="term" value="F:hydrolase activity"/>
    <property type="evidence" value="ECO:0007669"/>
    <property type="project" value="UniProtKB-KW"/>
</dbReference>
<dbReference type="SUPFAM" id="SSF48208">
    <property type="entry name" value="Six-hairpin glycosidases"/>
    <property type="match status" value="1"/>
</dbReference>
<dbReference type="EMBL" id="LLZS01000003">
    <property type="protein sequence ID" value="KUR72591.1"/>
    <property type="molecule type" value="Genomic_DNA"/>
</dbReference>
<evidence type="ECO:0000313" key="3">
    <source>
        <dbReference type="Proteomes" id="UP000058012"/>
    </source>
</evidence>
<accession>A0A117UXC4</accession>
<dbReference type="Gene3D" id="1.50.10.20">
    <property type="match status" value="1"/>
</dbReference>
<keyword evidence="3" id="KW-1185">Reference proteome</keyword>